<keyword evidence="2" id="KW-0732">Signal</keyword>
<evidence type="ECO:0000256" key="2">
    <source>
        <dbReference type="SAM" id="SignalP"/>
    </source>
</evidence>
<accession>A0A9P5K4P4</accession>
<gene>
    <name evidence="3" type="ORF">CGCSCA2_v006641</name>
</gene>
<protein>
    <submittedName>
        <fullName evidence="3">Uncharacterized protein</fullName>
    </submittedName>
</protein>
<dbReference type="EMBL" id="QPMT01000018">
    <property type="protein sequence ID" value="KAF4858981.1"/>
    <property type="molecule type" value="Genomic_DNA"/>
</dbReference>
<evidence type="ECO:0000313" key="4">
    <source>
        <dbReference type="Proteomes" id="UP000711996"/>
    </source>
</evidence>
<feature type="region of interest" description="Disordered" evidence="1">
    <location>
        <begin position="298"/>
        <end position="323"/>
    </location>
</feature>
<dbReference type="OrthoDB" id="4526039at2759"/>
<reference evidence="3" key="1">
    <citation type="submission" date="2019-06" db="EMBL/GenBank/DDBJ databases">
        <authorList>
            <person name="Gan P."/>
            <person name="Shirasu K."/>
        </authorList>
    </citation>
    <scope>NUCLEOTIDE SEQUENCE [LARGE SCALE GENOMIC DNA]</scope>
    <source>
        <strain evidence="3">CAD2</strain>
    </source>
</reference>
<dbReference type="AlphaFoldDB" id="A0A9P5K4P4"/>
<name>A0A9P5K4P4_COLSI</name>
<evidence type="ECO:0000256" key="1">
    <source>
        <dbReference type="SAM" id="MobiDB-lite"/>
    </source>
</evidence>
<sequence length="411" mass="44366">MTYYSLLALMAATLGAADDFMPYVYFENQEFLANGSNLARMSWSEIEAAFQHPAHADVATFSGLDWTKPYPGPSVDGFEAHLRIANDIPWPESFAKNQSTEVTALTFGLPAAMMDAGKKLPLPMDPSWFICRHYFVSARPDPTEQIDHGCGFLSAECRADMETSLTGNWFQEDPDVPCSALILDPVPASCQDTLGLVRGDVIALNSESLEDASTATAYVTDQITDWSWMIGTGAVDEGNTTAYYDASNRTFIIGTVFGYSSSVDEAKRQTPKLSFACLRPEWIPPSTHNVTSAVPPYSYPPQTTTPATTTTAQSSQPATTAPSGPACVSGTVSPYRTSGDFKELCEFSCTYDYCPPTACQCLEYADTAKASPPVVDSDGCSLNGVTDDDYVHLCSFACSHGTCPEATCKLC</sequence>
<comment type="caution">
    <text evidence="3">The sequence shown here is derived from an EMBL/GenBank/DDBJ whole genome shotgun (WGS) entry which is preliminary data.</text>
</comment>
<feature type="signal peptide" evidence="2">
    <location>
        <begin position="1"/>
        <end position="17"/>
    </location>
</feature>
<feature type="chain" id="PRO_5040391796" evidence="2">
    <location>
        <begin position="18"/>
        <end position="411"/>
    </location>
</feature>
<keyword evidence="4" id="KW-1185">Reference proteome</keyword>
<proteinExistence type="predicted"/>
<evidence type="ECO:0000313" key="3">
    <source>
        <dbReference type="EMBL" id="KAF4858981.1"/>
    </source>
</evidence>
<dbReference type="Proteomes" id="UP000711996">
    <property type="component" value="Unassembled WGS sequence"/>
</dbReference>
<organism evidence="3 4">
    <name type="scientific">Colletotrichum siamense</name>
    <name type="common">Anthracnose fungus</name>
    <dbReference type="NCBI Taxonomy" id="690259"/>
    <lineage>
        <taxon>Eukaryota</taxon>
        <taxon>Fungi</taxon>
        <taxon>Dikarya</taxon>
        <taxon>Ascomycota</taxon>
        <taxon>Pezizomycotina</taxon>
        <taxon>Sordariomycetes</taxon>
        <taxon>Hypocreomycetidae</taxon>
        <taxon>Glomerellales</taxon>
        <taxon>Glomerellaceae</taxon>
        <taxon>Colletotrichum</taxon>
        <taxon>Colletotrichum gloeosporioides species complex</taxon>
    </lineage>
</organism>
<feature type="compositionally biased region" description="Low complexity" evidence="1">
    <location>
        <begin position="300"/>
        <end position="323"/>
    </location>
</feature>